<dbReference type="RefSeq" id="WP_092409519.1">
    <property type="nucleotide sequence ID" value="NZ_FOVF01000026.1"/>
</dbReference>
<keyword evidence="3" id="KW-1185">Reference proteome</keyword>
<dbReference type="InterPro" id="IPR037053">
    <property type="entry name" value="Phage_tail_collar_dom_sf"/>
</dbReference>
<dbReference type="AlphaFoldDB" id="A0A1I4ZKT2"/>
<proteinExistence type="predicted"/>
<dbReference type="Gene3D" id="3.90.1340.10">
    <property type="entry name" value="Phage tail collar domain"/>
    <property type="match status" value="1"/>
</dbReference>
<dbReference type="STRING" id="578942.SAMN05216289_12651"/>
<evidence type="ECO:0000313" key="2">
    <source>
        <dbReference type="EMBL" id="SFN50569.1"/>
    </source>
</evidence>
<reference evidence="2 3" key="1">
    <citation type="submission" date="2016-10" db="EMBL/GenBank/DDBJ databases">
        <authorList>
            <person name="de Groot N.N."/>
        </authorList>
    </citation>
    <scope>NUCLEOTIDE SEQUENCE [LARGE SCALE GENOMIC DNA]</scope>
    <source>
        <strain evidence="2 3">CGMCC 1.7659</strain>
    </source>
</reference>
<sequence>MADPFVAEIRIFPFNFAPRGWAWCDGQLLPLSQNTALFSLLGTTYGGNGKSNFALPDLQGRAPMHPGQGPGLSLHDLGETGGSETVSLLESEMPLHSHQLRADVLDVGDTNVISGNASLALSASGTLYQTTPNASAAPESLAPAGGDQPHNNMMPYLTFYFCIALQGVFPPRT</sequence>
<protein>
    <submittedName>
        <fullName evidence="2">Microcystin-dependent protein</fullName>
    </submittedName>
</protein>
<evidence type="ECO:0000259" key="1">
    <source>
        <dbReference type="Pfam" id="PF07484"/>
    </source>
</evidence>
<gene>
    <name evidence="2" type="ORF">SAMN05216289_12651</name>
</gene>
<evidence type="ECO:0000313" key="3">
    <source>
        <dbReference type="Proteomes" id="UP000198575"/>
    </source>
</evidence>
<dbReference type="InterPro" id="IPR011083">
    <property type="entry name" value="Phage_tail_collar_dom"/>
</dbReference>
<name>A0A1I4ZKT2_9GAMM</name>
<dbReference type="Pfam" id="PF07484">
    <property type="entry name" value="Collar"/>
    <property type="match status" value="1"/>
</dbReference>
<accession>A0A1I4ZKT2</accession>
<dbReference type="Proteomes" id="UP000198575">
    <property type="component" value="Unassembled WGS sequence"/>
</dbReference>
<feature type="domain" description="Phage tail collar" evidence="1">
    <location>
        <begin position="8"/>
        <end position="63"/>
    </location>
</feature>
<dbReference type="EMBL" id="FOVF01000026">
    <property type="protein sequence ID" value="SFN50569.1"/>
    <property type="molecule type" value="Genomic_DNA"/>
</dbReference>
<organism evidence="2 3">
    <name type="scientific">Dokdonella immobilis</name>
    <dbReference type="NCBI Taxonomy" id="578942"/>
    <lineage>
        <taxon>Bacteria</taxon>
        <taxon>Pseudomonadati</taxon>
        <taxon>Pseudomonadota</taxon>
        <taxon>Gammaproteobacteria</taxon>
        <taxon>Lysobacterales</taxon>
        <taxon>Rhodanobacteraceae</taxon>
        <taxon>Dokdonella</taxon>
    </lineage>
</organism>
<dbReference type="OrthoDB" id="9810174at2"/>
<dbReference type="SUPFAM" id="SSF88874">
    <property type="entry name" value="Receptor-binding domain of short tail fibre protein gp12"/>
    <property type="match status" value="1"/>
</dbReference>